<evidence type="ECO:0000313" key="14">
    <source>
        <dbReference type="Proteomes" id="UP001226574"/>
    </source>
</evidence>
<keyword evidence="6 11" id="KW-0732">Signal</keyword>
<organism evidence="13 14">
    <name type="scientific">Pseudoalteromonas haloplanktis</name>
    <name type="common">Alteromonas haloplanktis</name>
    <dbReference type="NCBI Taxonomy" id="228"/>
    <lineage>
        <taxon>Bacteria</taxon>
        <taxon>Pseudomonadati</taxon>
        <taxon>Pseudomonadota</taxon>
        <taxon>Gammaproteobacteria</taxon>
        <taxon>Alteromonadales</taxon>
        <taxon>Pseudoalteromonadaceae</taxon>
        <taxon>Pseudoalteromonas</taxon>
    </lineage>
</organism>
<keyword evidence="7" id="KW-0406">Ion transport</keyword>
<comment type="subcellular location">
    <subcellularLocation>
        <location evidence="1">Cell outer membrane</location>
        <topology evidence="1">Multi-pass membrane protein</topology>
    </subcellularLocation>
</comment>
<evidence type="ECO:0000256" key="6">
    <source>
        <dbReference type="ARBA" id="ARBA00022729"/>
    </source>
</evidence>
<dbReference type="InterPro" id="IPR001702">
    <property type="entry name" value="Porin_Gram-ve"/>
</dbReference>
<reference evidence="13 14" key="1">
    <citation type="submission" date="2023-08" db="EMBL/GenBank/DDBJ databases">
        <title>Pseudoalteromonas haloplanktis LL1 genome.</title>
        <authorList>
            <person name="Wu S."/>
        </authorList>
    </citation>
    <scope>NUCLEOTIDE SEQUENCE [LARGE SCALE GENOMIC DNA]</scope>
    <source>
        <strain evidence="13 14">LL1</strain>
    </source>
</reference>
<keyword evidence="8" id="KW-0626">Porin</keyword>
<evidence type="ECO:0000256" key="10">
    <source>
        <dbReference type="ARBA" id="ARBA00023237"/>
    </source>
</evidence>
<keyword evidence="3" id="KW-0813">Transport</keyword>
<dbReference type="Pfam" id="PF13609">
    <property type="entry name" value="Porin_4"/>
    <property type="match status" value="1"/>
</dbReference>
<evidence type="ECO:0000256" key="4">
    <source>
        <dbReference type="ARBA" id="ARBA00022452"/>
    </source>
</evidence>
<feature type="signal peptide" evidence="11">
    <location>
        <begin position="1"/>
        <end position="22"/>
    </location>
</feature>
<comment type="caution">
    <text evidence="13">The sequence shown here is derived from an EMBL/GenBank/DDBJ whole genome shotgun (WGS) entry which is preliminary data.</text>
</comment>
<sequence length="309" mass="33838">MKFAKSSLLLAAISGVSFSALADVEVYGKANITAQSSDEGDGSFTELKSNESRFGIKGGEKINDGLEVIYQFEFKVDVSDADSKGDEDNITARNQFVGLKGSYGMLTAGRDYSALRKSQGKIDQFNDLEGDLKNVFKGEVRTGNALHYTSNSMNGFSAYATYVVEDNAQGDNSYSAAVTYGDSRLKETKFYAAIAGDYEMEGHDIIRATVATKVAGIKLGAMYQSQERLIDKVDSDGFLVSAAYDISQFTLKAQYQTLDSDDGLDKSGYSIGADYNLNKNTRLFTFYTDYDYALKDDASYLALGLEYKF</sequence>
<evidence type="ECO:0000256" key="11">
    <source>
        <dbReference type="SAM" id="SignalP"/>
    </source>
</evidence>
<keyword evidence="10" id="KW-0998">Cell outer membrane</keyword>
<dbReference type="PRINTS" id="PR00184">
    <property type="entry name" value="NEISSPPORIN"/>
</dbReference>
<comment type="subunit">
    <text evidence="2">Homotrimer.</text>
</comment>
<feature type="chain" id="PRO_5045528111" evidence="11">
    <location>
        <begin position="23"/>
        <end position="309"/>
    </location>
</feature>
<dbReference type="SUPFAM" id="SSF56935">
    <property type="entry name" value="Porins"/>
    <property type="match status" value="1"/>
</dbReference>
<evidence type="ECO:0000256" key="1">
    <source>
        <dbReference type="ARBA" id="ARBA00004571"/>
    </source>
</evidence>
<keyword evidence="4" id="KW-1134">Transmembrane beta strand</keyword>
<dbReference type="RefSeq" id="WP_016709404.1">
    <property type="nucleotide sequence ID" value="NZ_JAVIFY010000010.1"/>
</dbReference>
<protein>
    <submittedName>
        <fullName evidence="13">Porin</fullName>
    </submittedName>
</protein>
<dbReference type="InterPro" id="IPR002299">
    <property type="entry name" value="Porin_Neis"/>
</dbReference>
<dbReference type="InterPro" id="IPR023614">
    <property type="entry name" value="Porin_dom_sf"/>
</dbReference>
<dbReference type="InterPro" id="IPR033900">
    <property type="entry name" value="Gram_neg_porin_domain"/>
</dbReference>
<evidence type="ECO:0000256" key="3">
    <source>
        <dbReference type="ARBA" id="ARBA00022448"/>
    </source>
</evidence>
<feature type="domain" description="Porin" evidence="12">
    <location>
        <begin position="10"/>
        <end position="292"/>
    </location>
</feature>
<evidence type="ECO:0000256" key="5">
    <source>
        <dbReference type="ARBA" id="ARBA00022692"/>
    </source>
</evidence>
<dbReference type="PANTHER" id="PTHR34501:SF9">
    <property type="entry name" value="MAJOR OUTER MEMBRANE PROTEIN P.IA"/>
    <property type="match status" value="1"/>
</dbReference>
<dbReference type="InterPro" id="IPR050298">
    <property type="entry name" value="Gram-neg_bact_OMP"/>
</dbReference>
<dbReference type="EMBL" id="JAVIFY010000010">
    <property type="protein sequence ID" value="MDQ9092625.1"/>
    <property type="molecule type" value="Genomic_DNA"/>
</dbReference>
<dbReference type="CDD" id="cd00342">
    <property type="entry name" value="gram_neg_porins"/>
    <property type="match status" value="1"/>
</dbReference>
<keyword evidence="14" id="KW-1185">Reference proteome</keyword>
<evidence type="ECO:0000259" key="12">
    <source>
        <dbReference type="Pfam" id="PF13609"/>
    </source>
</evidence>
<dbReference type="Proteomes" id="UP001226574">
    <property type="component" value="Unassembled WGS sequence"/>
</dbReference>
<evidence type="ECO:0000256" key="8">
    <source>
        <dbReference type="ARBA" id="ARBA00023114"/>
    </source>
</evidence>
<name>A0ABU1BDS7_PSEHA</name>
<dbReference type="PRINTS" id="PR00182">
    <property type="entry name" value="ECOLNEIPORIN"/>
</dbReference>
<dbReference type="PANTHER" id="PTHR34501">
    <property type="entry name" value="PROTEIN YDDL-RELATED"/>
    <property type="match status" value="1"/>
</dbReference>
<proteinExistence type="predicted"/>
<dbReference type="Gene3D" id="2.40.160.10">
    <property type="entry name" value="Porin"/>
    <property type="match status" value="1"/>
</dbReference>
<accession>A0ABU1BDS7</accession>
<keyword evidence="5" id="KW-0812">Transmembrane</keyword>
<evidence type="ECO:0000256" key="2">
    <source>
        <dbReference type="ARBA" id="ARBA00011233"/>
    </source>
</evidence>
<evidence type="ECO:0000313" key="13">
    <source>
        <dbReference type="EMBL" id="MDQ9092625.1"/>
    </source>
</evidence>
<keyword evidence="9" id="KW-0472">Membrane</keyword>
<gene>
    <name evidence="13" type="ORF">RC083_13590</name>
</gene>
<evidence type="ECO:0000256" key="7">
    <source>
        <dbReference type="ARBA" id="ARBA00023065"/>
    </source>
</evidence>
<evidence type="ECO:0000256" key="9">
    <source>
        <dbReference type="ARBA" id="ARBA00023136"/>
    </source>
</evidence>